<proteinExistence type="predicted"/>
<reference evidence="1" key="1">
    <citation type="submission" date="2021-06" db="EMBL/GenBank/DDBJ databases">
        <authorList>
            <person name="Kallberg Y."/>
            <person name="Tangrot J."/>
            <person name="Rosling A."/>
        </authorList>
    </citation>
    <scope>NUCLEOTIDE SEQUENCE</scope>
    <source>
        <strain evidence="1">IN212</strain>
    </source>
</reference>
<evidence type="ECO:0000313" key="1">
    <source>
        <dbReference type="EMBL" id="CAG8596547.1"/>
    </source>
</evidence>
<dbReference type="AlphaFoldDB" id="A0A9N9CAH9"/>
<evidence type="ECO:0000313" key="2">
    <source>
        <dbReference type="Proteomes" id="UP000789396"/>
    </source>
</evidence>
<dbReference type="Proteomes" id="UP000789396">
    <property type="component" value="Unassembled WGS sequence"/>
</dbReference>
<organism evidence="1 2">
    <name type="scientific">Racocetra fulgida</name>
    <dbReference type="NCBI Taxonomy" id="60492"/>
    <lineage>
        <taxon>Eukaryota</taxon>
        <taxon>Fungi</taxon>
        <taxon>Fungi incertae sedis</taxon>
        <taxon>Mucoromycota</taxon>
        <taxon>Glomeromycotina</taxon>
        <taxon>Glomeromycetes</taxon>
        <taxon>Diversisporales</taxon>
        <taxon>Gigasporaceae</taxon>
        <taxon>Racocetra</taxon>
    </lineage>
</organism>
<keyword evidence="2" id="KW-1185">Reference proteome</keyword>
<comment type="caution">
    <text evidence="1">The sequence shown here is derived from an EMBL/GenBank/DDBJ whole genome shotgun (WGS) entry which is preliminary data.</text>
</comment>
<accession>A0A9N9CAH9</accession>
<name>A0A9N9CAH9_9GLOM</name>
<dbReference type="OrthoDB" id="2427271at2759"/>
<dbReference type="EMBL" id="CAJVPZ010008294">
    <property type="protein sequence ID" value="CAG8596547.1"/>
    <property type="molecule type" value="Genomic_DNA"/>
</dbReference>
<gene>
    <name evidence="1" type="ORF">RFULGI_LOCUS6441</name>
</gene>
<sequence length="153" mass="17552">LIEKWNDGKNQCEYNLLRSIGRELDLGLNSTSMDEAVTYIETIRKKVRDRIITLKVAKRYGWDVVIELLQLNEEELTDYAEVIDRAHQAATIMNRPETMIQTDVMMQRNITTQDHILGNENQELMMKSSNATTVVDMGTLQLDAPHQDTTDPA</sequence>
<protein>
    <submittedName>
        <fullName evidence="1">14769_t:CDS:1</fullName>
    </submittedName>
</protein>
<feature type="non-terminal residue" evidence="1">
    <location>
        <position position="1"/>
    </location>
</feature>